<keyword evidence="6" id="KW-0067">ATP-binding</keyword>
<comment type="similarity">
    <text evidence="1">Belongs to the phosphoribulokinase family.</text>
</comment>
<dbReference type="EMBL" id="SMFQ01000004">
    <property type="protein sequence ID" value="TCJ85185.1"/>
    <property type="molecule type" value="Genomic_DNA"/>
</dbReference>
<evidence type="ECO:0000256" key="3">
    <source>
        <dbReference type="ARBA" id="ARBA00022679"/>
    </source>
</evidence>
<comment type="caution">
    <text evidence="9">The sequence shown here is derived from an EMBL/GenBank/DDBJ whole genome shotgun (WGS) entry which is preliminary data.</text>
</comment>
<dbReference type="GO" id="GO:0005524">
    <property type="term" value="F:ATP binding"/>
    <property type="evidence" value="ECO:0007669"/>
    <property type="project" value="UniProtKB-KW"/>
</dbReference>
<dbReference type="SUPFAM" id="SSF52540">
    <property type="entry name" value="P-loop containing nucleoside triphosphate hydrolases"/>
    <property type="match status" value="1"/>
</dbReference>
<dbReference type="OrthoDB" id="7055507at2"/>
<dbReference type="Proteomes" id="UP000294887">
    <property type="component" value="Unassembled WGS sequence"/>
</dbReference>
<dbReference type="PRINTS" id="PR00478">
    <property type="entry name" value="PHRIBLKINASE"/>
</dbReference>
<dbReference type="Pfam" id="PF00485">
    <property type="entry name" value="PRK"/>
    <property type="match status" value="1"/>
</dbReference>
<dbReference type="GO" id="GO:0005975">
    <property type="term" value="P:carbohydrate metabolic process"/>
    <property type="evidence" value="ECO:0007669"/>
    <property type="project" value="InterPro"/>
</dbReference>
<dbReference type="Gene3D" id="3.40.50.300">
    <property type="entry name" value="P-loop containing nucleotide triphosphate hydrolases"/>
    <property type="match status" value="1"/>
</dbReference>
<evidence type="ECO:0000256" key="4">
    <source>
        <dbReference type="ARBA" id="ARBA00022741"/>
    </source>
</evidence>
<keyword evidence="10" id="KW-1185">Reference proteome</keyword>
<name>A0A4V6NCD4_9GAMM</name>
<reference evidence="9 10" key="1">
    <citation type="submission" date="2019-03" db="EMBL/GenBank/DDBJ databases">
        <title>Genomic Encyclopedia of Type Strains, Phase IV (KMG-IV): sequencing the most valuable type-strain genomes for metagenomic binning, comparative biology and taxonomic classification.</title>
        <authorList>
            <person name="Goeker M."/>
        </authorList>
    </citation>
    <scope>NUCLEOTIDE SEQUENCE [LARGE SCALE GENOMIC DNA]</scope>
    <source>
        <strain evidence="9 10">DSM 24830</strain>
    </source>
</reference>
<dbReference type="NCBIfam" id="NF011997">
    <property type="entry name" value="PRK15453.1"/>
    <property type="match status" value="1"/>
</dbReference>
<feature type="domain" description="Phosphoribulokinase/uridine kinase" evidence="8">
    <location>
        <begin position="7"/>
        <end position="214"/>
    </location>
</feature>
<evidence type="ECO:0000256" key="1">
    <source>
        <dbReference type="ARBA" id="ARBA00009719"/>
    </source>
</evidence>
<dbReference type="RefSeq" id="WP_131906889.1">
    <property type="nucleotide sequence ID" value="NZ_BAAAFU010000001.1"/>
</dbReference>
<evidence type="ECO:0000256" key="6">
    <source>
        <dbReference type="ARBA" id="ARBA00022840"/>
    </source>
</evidence>
<dbReference type="InterPro" id="IPR006083">
    <property type="entry name" value="PRK/URK"/>
</dbReference>
<evidence type="ECO:0000259" key="8">
    <source>
        <dbReference type="Pfam" id="PF00485"/>
    </source>
</evidence>
<sequence length="310" mass="35809">MSAEHPIIAFVSSAGAGSAAVTQAFENIFFRERVKAVYIQGNAFHRYDRKQMRVEIEKAKGEGKVLSHYSPEGNHLDKLESLFFQYAAVGTGMSRYYLHTQKLADRFEQESGTFTPWKELPRKSDLLLYRGHHGAAVWGDINLAQYPDLLVGVAPNVNLEWIRKMKRDNTLRNYTREEVQDTIIDRMRDYAEHITPQFSRTHINLQMIPIVDTSDPFSARDEPTLEECYLVINFQKIDNPDFPRYLQHIKNSFMSGRNTMVVPGSQMMHALEIILMPIIHELVKKSRELRNIKKPPKQKKSGLLGLLYEL</sequence>
<proteinExistence type="inferred from homology"/>
<dbReference type="EC" id="2.7.1.19" evidence="2"/>
<protein>
    <recommendedName>
        <fullName evidence="2">phosphoribulokinase</fullName>
        <ecNumber evidence="2">2.7.1.19</ecNumber>
    </recommendedName>
</protein>
<evidence type="ECO:0000256" key="5">
    <source>
        <dbReference type="ARBA" id="ARBA00022777"/>
    </source>
</evidence>
<dbReference type="InterPro" id="IPR006082">
    <property type="entry name" value="PRK"/>
</dbReference>
<accession>A0A4V6NCD4</accession>
<evidence type="ECO:0000256" key="2">
    <source>
        <dbReference type="ARBA" id="ARBA00012042"/>
    </source>
</evidence>
<gene>
    <name evidence="9" type="ORF">EV695_3152</name>
</gene>
<keyword evidence="3" id="KW-0808">Transferase</keyword>
<keyword evidence="5 9" id="KW-0418">Kinase</keyword>
<dbReference type="GO" id="GO:0008974">
    <property type="term" value="F:phosphoribulokinase activity"/>
    <property type="evidence" value="ECO:0007669"/>
    <property type="project" value="UniProtKB-EC"/>
</dbReference>
<dbReference type="InterPro" id="IPR027417">
    <property type="entry name" value="P-loop_NTPase"/>
</dbReference>
<keyword evidence="4" id="KW-0547">Nucleotide-binding</keyword>
<evidence type="ECO:0000313" key="10">
    <source>
        <dbReference type="Proteomes" id="UP000294887"/>
    </source>
</evidence>
<evidence type="ECO:0000313" key="9">
    <source>
        <dbReference type="EMBL" id="TCJ85185.1"/>
    </source>
</evidence>
<dbReference type="AlphaFoldDB" id="A0A4V6NCD4"/>
<comment type="catalytic activity">
    <reaction evidence="7">
        <text>D-ribulose 5-phosphate + ATP = D-ribulose 1,5-bisphosphate + ADP + H(+)</text>
        <dbReference type="Rhea" id="RHEA:19365"/>
        <dbReference type="ChEBI" id="CHEBI:15378"/>
        <dbReference type="ChEBI" id="CHEBI:30616"/>
        <dbReference type="ChEBI" id="CHEBI:57870"/>
        <dbReference type="ChEBI" id="CHEBI:58121"/>
        <dbReference type="ChEBI" id="CHEBI:456216"/>
        <dbReference type="EC" id="2.7.1.19"/>
    </reaction>
</comment>
<organism evidence="9 10">
    <name type="scientific">Cocleimonas flava</name>
    <dbReference type="NCBI Taxonomy" id="634765"/>
    <lineage>
        <taxon>Bacteria</taxon>
        <taxon>Pseudomonadati</taxon>
        <taxon>Pseudomonadota</taxon>
        <taxon>Gammaproteobacteria</taxon>
        <taxon>Thiotrichales</taxon>
        <taxon>Thiotrichaceae</taxon>
        <taxon>Cocleimonas</taxon>
    </lineage>
</organism>
<evidence type="ECO:0000256" key="7">
    <source>
        <dbReference type="ARBA" id="ARBA00047663"/>
    </source>
</evidence>